<feature type="compositionally biased region" description="Basic residues" evidence="1">
    <location>
        <begin position="113"/>
        <end position="126"/>
    </location>
</feature>
<feature type="region of interest" description="Disordered" evidence="1">
    <location>
        <begin position="91"/>
        <end position="140"/>
    </location>
</feature>
<dbReference type="EMBL" id="JARBJD010000220">
    <property type="protein sequence ID" value="KAK2946724.1"/>
    <property type="molecule type" value="Genomic_DNA"/>
</dbReference>
<comment type="caution">
    <text evidence="2">The sequence shown here is derived from an EMBL/GenBank/DDBJ whole genome shotgun (WGS) entry which is preliminary data.</text>
</comment>
<evidence type="ECO:0000313" key="2">
    <source>
        <dbReference type="EMBL" id="KAK2946724.1"/>
    </source>
</evidence>
<sequence length="140" mass="15780">MNRDDVDNEQNDEVLRLSLGTQFQATLNDGRPHHPSIIPLLAREETNGNPHTAKKGISIFTTGISKSTGKLFPNMHNVGGAIPIGKAIEERSEQRAKATEEKRQRAEEITAKKTTKKKKMKLKKVMMPKEVKRTEHGRTR</sequence>
<accession>A0ABQ9X4L5</accession>
<dbReference type="Proteomes" id="UP001281761">
    <property type="component" value="Unassembled WGS sequence"/>
</dbReference>
<feature type="compositionally biased region" description="Basic and acidic residues" evidence="1">
    <location>
        <begin position="91"/>
        <end position="111"/>
    </location>
</feature>
<gene>
    <name evidence="2" type="ORF">BLNAU_18320</name>
</gene>
<reference evidence="2 3" key="1">
    <citation type="journal article" date="2022" name="bioRxiv">
        <title>Genomics of Preaxostyla Flagellates Illuminates Evolutionary Transitions and the Path Towards Mitochondrial Loss.</title>
        <authorList>
            <person name="Novak L.V.F."/>
            <person name="Treitli S.C."/>
            <person name="Pyrih J."/>
            <person name="Halakuc P."/>
            <person name="Pipaliya S.V."/>
            <person name="Vacek V."/>
            <person name="Brzon O."/>
            <person name="Soukal P."/>
            <person name="Eme L."/>
            <person name="Dacks J.B."/>
            <person name="Karnkowska A."/>
            <person name="Elias M."/>
            <person name="Hampl V."/>
        </authorList>
    </citation>
    <scope>NUCLEOTIDE SEQUENCE [LARGE SCALE GENOMIC DNA]</scope>
    <source>
        <strain evidence="2">NAU3</strain>
        <tissue evidence="2">Gut</tissue>
    </source>
</reference>
<proteinExistence type="predicted"/>
<protein>
    <submittedName>
        <fullName evidence="2">Uncharacterized protein</fullName>
    </submittedName>
</protein>
<organism evidence="2 3">
    <name type="scientific">Blattamonas nauphoetae</name>
    <dbReference type="NCBI Taxonomy" id="2049346"/>
    <lineage>
        <taxon>Eukaryota</taxon>
        <taxon>Metamonada</taxon>
        <taxon>Preaxostyla</taxon>
        <taxon>Oxymonadida</taxon>
        <taxon>Blattamonas</taxon>
    </lineage>
</organism>
<evidence type="ECO:0000313" key="3">
    <source>
        <dbReference type="Proteomes" id="UP001281761"/>
    </source>
</evidence>
<name>A0ABQ9X4L5_9EUKA</name>
<feature type="compositionally biased region" description="Basic and acidic residues" evidence="1">
    <location>
        <begin position="127"/>
        <end position="140"/>
    </location>
</feature>
<keyword evidence="3" id="KW-1185">Reference proteome</keyword>
<evidence type="ECO:0000256" key="1">
    <source>
        <dbReference type="SAM" id="MobiDB-lite"/>
    </source>
</evidence>